<keyword evidence="1 2" id="KW-0175">Coiled coil</keyword>
<gene>
    <name evidence="4" type="ORF">EUTSA_v10016883mg</name>
</gene>
<dbReference type="Gene3D" id="2.60.210.10">
    <property type="entry name" value="Apoptosis, Tumor Necrosis Factor Receptor Associated Protein 2, Chain A"/>
    <property type="match status" value="1"/>
</dbReference>
<evidence type="ECO:0000313" key="5">
    <source>
        <dbReference type="Proteomes" id="UP000030689"/>
    </source>
</evidence>
<dbReference type="OrthoDB" id="289038at2759"/>
<dbReference type="eggNOG" id="KOG1987">
    <property type="taxonomic scope" value="Eukaryota"/>
</dbReference>
<dbReference type="InterPro" id="IPR008974">
    <property type="entry name" value="TRAF-like"/>
</dbReference>
<dbReference type="Pfam" id="PF05278">
    <property type="entry name" value="PEARLI-4"/>
    <property type="match status" value="1"/>
</dbReference>
<feature type="coiled-coil region" evidence="2">
    <location>
        <begin position="280"/>
        <end position="328"/>
    </location>
</feature>
<dbReference type="CDD" id="cd00121">
    <property type="entry name" value="MATH"/>
    <property type="match status" value="1"/>
</dbReference>
<dbReference type="InterPro" id="IPR007942">
    <property type="entry name" value="PLipase-like"/>
</dbReference>
<dbReference type="SUPFAM" id="SSF49599">
    <property type="entry name" value="TRAF domain-like"/>
    <property type="match status" value="1"/>
</dbReference>
<dbReference type="OMA" id="LRTACMY"/>
<reference evidence="4 5" key="1">
    <citation type="journal article" date="2013" name="Front. Plant Sci.">
        <title>The Reference Genome of the Halophytic Plant Eutrema salsugineum.</title>
        <authorList>
            <person name="Yang R."/>
            <person name="Jarvis D.E."/>
            <person name="Chen H."/>
            <person name="Beilstein M.A."/>
            <person name="Grimwood J."/>
            <person name="Jenkins J."/>
            <person name="Shu S."/>
            <person name="Prochnik S."/>
            <person name="Xin M."/>
            <person name="Ma C."/>
            <person name="Schmutz J."/>
            <person name="Wing R.A."/>
            <person name="Mitchell-Olds T."/>
            <person name="Schumaker K.S."/>
            <person name="Wang X."/>
        </authorList>
    </citation>
    <scope>NUCLEOTIDE SEQUENCE [LARGE SCALE GENOMIC DNA]</scope>
</reference>
<evidence type="ECO:0000313" key="4">
    <source>
        <dbReference type="EMBL" id="ESQ51201.1"/>
    </source>
</evidence>
<dbReference type="AlphaFoldDB" id="V4NWH2"/>
<sequence>MPKQIDKKKFTWVIKNFSSLESDVIYSDEFIAGGCKWRLVAFPKGYNNTSDLSLYLVVANAESLPCGWRIHAVISLSVVNQCSEKVSQVRVKKKWFDEKDPEWGFKYMIRLEKLMAKNGGFMVDNEVKIVAEVHVLEVIGDLDVSDKSEEVTQPLKKIKIDVAGTSDLLKESPSDCVVNVNGFKVLSSQAELVKLIFQRHPDIAIELQVKNQHLRTACMYVLLKLIDTLCQKELSYDDLVGVDSALTYVKDSGFKVDWLEKKLEEVKEKKMEEQIGETLRQELEKKMKDCKQKCSEKEALLEKENKELKDLKQKCLDIEALLEKEKAKVLATVAAPLTLDDVV</sequence>
<accession>V4NWH2</accession>
<dbReference type="Proteomes" id="UP000030689">
    <property type="component" value="Unassembled WGS sequence"/>
</dbReference>
<dbReference type="PANTHER" id="PTHR46236:SF11">
    <property type="entry name" value="TRAF-LIKE SUPERFAMILY PROTEIN"/>
    <property type="match status" value="1"/>
</dbReference>
<organism evidence="4 5">
    <name type="scientific">Eutrema salsugineum</name>
    <name type="common">Saltwater cress</name>
    <name type="synonym">Sisymbrium salsugineum</name>
    <dbReference type="NCBI Taxonomy" id="72664"/>
    <lineage>
        <taxon>Eukaryota</taxon>
        <taxon>Viridiplantae</taxon>
        <taxon>Streptophyta</taxon>
        <taxon>Embryophyta</taxon>
        <taxon>Tracheophyta</taxon>
        <taxon>Spermatophyta</taxon>
        <taxon>Magnoliopsida</taxon>
        <taxon>eudicotyledons</taxon>
        <taxon>Gunneridae</taxon>
        <taxon>Pentapetalae</taxon>
        <taxon>rosids</taxon>
        <taxon>malvids</taxon>
        <taxon>Brassicales</taxon>
        <taxon>Brassicaceae</taxon>
        <taxon>Eutremeae</taxon>
        <taxon>Eutrema</taxon>
    </lineage>
</organism>
<dbReference type="InterPro" id="IPR050804">
    <property type="entry name" value="MCC"/>
</dbReference>
<dbReference type="SMART" id="SM00061">
    <property type="entry name" value="MATH"/>
    <property type="match status" value="1"/>
</dbReference>
<protein>
    <recommendedName>
        <fullName evidence="3">MATH domain-containing protein</fullName>
    </recommendedName>
</protein>
<keyword evidence="5" id="KW-1185">Reference proteome</keyword>
<dbReference type="EMBL" id="KI517385">
    <property type="protein sequence ID" value="ESQ51201.1"/>
    <property type="molecule type" value="Genomic_DNA"/>
</dbReference>
<evidence type="ECO:0000259" key="3">
    <source>
        <dbReference type="PROSITE" id="PS50144"/>
    </source>
</evidence>
<dbReference type="PROSITE" id="PS50144">
    <property type="entry name" value="MATH"/>
    <property type="match status" value="1"/>
</dbReference>
<dbReference type="PANTHER" id="PTHR46236">
    <property type="entry name" value="TRAF-LIKE SUPERFAMILY PROTEIN"/>
    <property type="match status" value="1"/>
</dbReference>
<dbReference type="Gramene" id="ESQ51201">
    <property type="protein sequence ID" value="ESQ51201"/>
    <property type="gene ID" value="EUTSA_v10016883mg"/>
</dbReference>
<dbReference type="InterPro" id="IPR002083">
    <property type="entry name" value="MATH/TRAF_dom"/>
</dbReference>
<evidence type="ECO:0000256" key="2">
    <source>
        <dbReference type="SAM" id="Coils"/>
    </source>
</evidence>
<feature type="domain" description="MATH" evidence="3">
    <location>
        <begin position="7"/>
        <end position="133"/>
    </location>
</feature>
<dbReference type="Pfam" id="PF22486">
    <property type="entry name" value="MATH_2"/>
    <property type="match status" value="1"/>
</dbReference>
<name>V4NWH2_EUTSA</name>
<proteinExistence type="predicted"/>
<evidence type="ECO:0000256" key="1">
    <source>
        <dbReference type="ARBA" id="ARBA00023054"/>
    </source>
</evidence>
<dbReference type="KEGG" id="eus:EUTSA_v10016883mg"/>